<dbReference type="PANTHER" id="PTHR46599:SF6">
    <property type="entry name" value="DUAL SPECIFICITY PHOSPHATASE 26"/>
    <property type="match status" value="1"/>
</dbReference>
<accession>A0A8K0G9K2</accession>
<keyword evidence="5" id="KW-1185">Reference proteome</keyword>
<keyword evidence="2" id="KW-0732">Signal</keyword>
<dbReference type="PANTHER" id="PTHR46599">
    <property type="entry name" value="PIGGYBAC TRANSPOSABLE ELEMENT-DERIVED PROTEIN 4"/>
    <property type="match status" value="1"/>
</dbReference>
<dbReference type="AlphaFoldDB" id="A0A8K0G9K2"/>
<dbReference type="Pfam" id="PF13843">
    <property type="entry name" value="DDE_Tnp_1_7"/>
    <property type="match status" value="1"/>
</dbReference>
<dbReference type="InterPro" id="IPR029526">
    <property type="entry name" value="PGBD"/>
</dbReference>
<organism evidence="4 5">
    <name type="scientific">Ignelater luminosus</name>
    <name type="common">Cucubano</name>
    <name type="synonym">Pyrophorus luminosus</name>
    <dbReference type="NCBI Taxonomy" id="2038154"/>
    <lineage>
        <taxon>Eukaryota</taxon>
        <taxon>Metazoa</taxon>
        <taxon>Ecdysozoa</taxon>
        <taxon>Arthropoda</taxon>
        <taxon>Hexapoda</taxon>
        <taxon>Insecta</taxon>
        <taxon>Pterygota</taxon>
        <taxon>Neoptera</taxon>
        <taxon>Endopterygota</taxon>
        <taxon>Coleoptera</taxon>
        <taxon>Polyphaga</taxon>
        <taxon>Elateriformia</taxon>
        <taxon>Elateroidea</taxon>
        <taxon>Elateridae</taxon>
        <taxon>Agrypninae</taxon>
        <taxon>Pyrophorini</taxon>
        <taxon>Ignelater</taxon>
    </lineage>
</organism>
<protein>
    <recommendedName>
        <fullName evidence="3">PiggyBac transposable element-derived protein domain-containing protein</fullName>
    </recommendedName>
</protein>
<reference evidence="4" key="1">
    <citation type="submission" date="2019-08" db="EMBL/GenBank/DDBJ databases">
        <title>The genome of the North American firefly Photinus pyralis.</title>
        <authorList>
            <consortium name="Photinus pyralis genome working group"/>
            <person name="Fallon T.R."/>
            <person name="Sander Lower S.E."/>
            <person name="Weng J.-K."/>
        </authorList>
    </citation>
    <scope>NUCLEOTIDE SEQUENCE</scope>
    <source>
        <strain evidence="4">TRF0915ILg1</strain>
        <tissue evidence="4">Whole body</tissue>
    </source>
</reference>
<evidence type="ECO:0000313" key="4">
    <source>
        <dbReference type="EMBL" id="KAF2890383.1"/>
    </source>
</evidence>
<gene>
    <name evidence="4" type="ORF">ILUMI_15790</name>
</gene>
<keyword evidence="1" id="KW-1133">Transmembrane helix</keyword>
<evidence type="ECO:0000259" key="3">
    <source>
        <dbReference type="Pfam" id="PF13843"/>
    </source>
</evidence>
<evidence type="ECO:0000256" key="2">
    <source>
        <dbReference type="SAM" id="SignalP"/>
    </source>
</evidence>
<feature type="transmembrane region" description="Helical" evidence="1">
    <location>
        <begin position="275"/>
        <end position="302"/>
    </location>
</feature>
<feature type="chain" id="PRO_5035477352" description="PiggyBac transposable element-derived protein domain-containing protein" evidence="2">
    <location>
        <begin position="30"/>
        <end position="320"/>
    </location>
</feature>
<dbReference type="Proteomes" id="UP000801492">
    <property type="component" value="Unassembled WGS sequence"/>
</dbReference>
<evidence type="ECO:0000313" key="5">
    <source>
        <dbReference type="Proteomes" id="UP000801492"/>
    </source>
</evidence>
<keyword evidence="1" id="KW-0812">Transmembrane</keyword>
<dbReference type="EMBL" id="VTPC01053832">
    <property type="protein sequence ID" value="KAF2890383.1"/>
    <property type="molecule type" value="Genomic_DNA"/>
</dbReference>
<sequence>MRSLWATKGRGRPISRATMSLARFSFLLACLRFDDLDTRIERSKTNKLAAISEIFQKFVENCNACCCSGTYVTVDEMLITFRGRCSFKMYMPNKPAKHGIKVQILANAKTHCMCMAEIYAGAEVGNKNKENFKLANPTRVVLRLAAPIIGTNRNITADNWYSSVKLVEELRKHNITYVGTLKKNKRAIPLEFLPNRNRSERLPLFGFTSTTTLVSFVPKKGRSVILLSSMHHDTSVNKDSQKLEIIHLYNDTKSGVDSLDAKCALYSVQRRSRRWPMAVFFAVLNIAGVNGYTIAIVVLYQFSANAQGIRRFKYIEELGF</sequence>
<name>A0A8K0G9K2_IGNLU</name>
<proteinExistence type="predicted"/>
<feature type="domain" description="PiggyBac transposable element-derived protein" evidence="3">
    <location>
        <begin position="3"/>
        <end position="292"/>
    </location>
</feature>
<evidence type="ECO:0000256" key="1">
    <source>
        <dbReference type="SAM" id="Phobius"/>
    </source>
</evidence>
<feature type="signal peptide" evidence="2">
    <location>
        <begin position="1"/>
        <end position="29"/>
    </location>
</feature>
<keyword evidence="1" id="KW-0472">Membrane</keyword>
<dbReference type="OrthoDB" id="6763518at2759"/>
<comment type="caution">
    <text evidence="4">The sequence shown here is derived from an EMBL/GenBank/DDBJ whole genome shotgun (WGS) entry which is preliminary data.</text>
</comment>